<proteinExistence type="predicted"/>
<keyword evidence="2" id="KW-0472">Membrane</keyword>
<dbReference type="KEGG" id="vg:80539395"/>
<feature type="transmembrane region" description="Helical" evidence="2">
    <location>
        <begin position="12"/>
        <end position="35"/>
    </location>
</feature>
<keyword evidence="5" id="KW-1185">Reference proteome</keyword>
<dbReference type="GeneID" id="80539395"/>
<dbReference type="Pfam" id="PF04850">
    <property type="entry name" value="Baculo_E66"/>
    <property type="match status" value="1"/>
</dbReference>
<evidence type="ECO:0000259" key="3">
    <source>
        <dbReference type="Pfam" id="PF04850"/>
    </source>
</evidence>
<dbReference type="Proteomes" id="UP000829694">
    <property type="component" value="Segment"/>
</dbReference>
<gene>
    <name evidence="4" type="primary">odv-e66</name>
    <name evidence="4" type="ORF">H4Q86_031</name>
</gene>
<reference evidence="4" key="1">
    <citation type="journal article" date="2020" name="Viruses">
        <title>Genome Analysis of a Novel Clade b Betabaculovirus Isolated from the Legume Pest Matsumuraeses phaseoli (Lepidoptera: Tortricidae).</title>
        <authorList>
            <person name="Shu R."/>
            <person name="Meng Q."/>
            <person name="Miao L."/>
            <person name="Liang H."/>
            <person name="Chen J."/>
            <person name="Xu Y."/>
            <person name="Cheng L."/>
            <person name="Jin W."/>
            <person name="Qin Q."/>
            <person name="Zhang H."/>
        </authorList>
    </citation>
    <scope>NUCLEOTIDE SEQUENCE</scope>
    <source>
        <strain evidence="4">IOZ01</strain>
    </source>
</reference>
<keyword evidence="2" id="KW-0812">Transmembrane</keyword>
<evidence type="ECO:0000313" key="4">
    <source>
        <dbReference type="EMBL" id="QOD39994.1"/>
    </source>
</evidence>
<feature type="compositionally biased region" description="Acidic residues" evidence="1">
    <location>
        <begin position="60"/>
        <end position="78"/>
    </location>
</feature>
<keyword evidence="2" id="KW-1133">Transmembrane helix</keyword>
<feature type="region of interest" description="Disordered" evidence="1">
    <location>
        <begin position="45"/>
        <end position="93"/>
    </location>
</feature>
<sequence length="734" mass="82831">MAITQRYNPKGISFTLNVTKLLIIIIVAFIIVLFIQNIKSVSGCVSQNNPSPFPPPDSGYESETDEESPPDMDTDSEQDIVVPPDPESEEEEDEEVTYNELDKFHKFFKDTLSAQFSQKAEKVAFPTNVWHSETVFVNMQPFSNVSNFGTMCHVLIGYAVRFNNPNDVLYQDSELAQNLCNSLLMIDKHLPNPPPHQSAPWGAIADWYHFSITMPEVFMTITAVLSDTKYFDLCTDLTLRVFDLYLPTATSSLGWVRTAGNAMRMGVPYVYGQMLRGVSLMTIGEEASVQDVKDIIAFPFVEQGNGLHVDAIYVDHIDVRAYGYLINSYFTFNYYIYYFGSQVLNEVGLREAIIKVASPEGIVNPALMSRQGTLFSNVIGNFVDYPIGVHTADYSGVLTKLSDKYFGSVVGAVRHLAYYEADPTNNTHAPLWAMNRRLWNRKKPVINYTSESVLFESGVLCQTPNGVFRLPSTTTSTQSFTPHTGVAQLCATENCGAMVVRNVITELNNLKFVSLTFYYEQGMYQLYYDMGVTSGSLGTTNGRIVMLSRDVTIETPDLPFGVQRENNNNSSEGTVYNGVACYRVPIENYLTIPSLNFRTQGNVEIVEQVIRHEDLHNQTAVCSYKLNVEGETDHLKVVAVPIQSIPNNYYIYIFVNNVKVICFNAIYLAILENKLLVISSSINVTLTLINTILETMDEETHQVEPINCYLYDDFRYILYSDIPEKQYKFRIIQN</sequence>
<dbReference type="GO" id="GO:0019031">
    <property type="term" value="C:viral envelope"/>
    <property type="evidence" value="ECO:0007669"/>
    <property type="project" value="InterPro"/>
</dbReference>
<protein>
    <submittedName>
        <fullName evidence="4">Odv-e66</fullName>
    </submittedName>
</protein>
<name>A0AAE7MLD9_9BBAC</name>
<dbReference type="InterPro" id="IPR006934">
    <property type="entry name" value="ODV-E66_C_baculovirus"/>
</dbReference>
<organism evidence="4 5">
    <name type="scientific">Matsumuraeses phaseoli granulovirus</name>
    <dbReference type="NCBI Taxonomy" id="2760664"/>
    <lineage>
        <taxon>Viruses</taxon>
        <taxon>Viruses incertae sedis</taxon>
        <taxon>Naldaviricetes</taxon>
        <taxon>Lefavirales</taxon>
        <taxon>Baculoviridae</taxon>
        <taxon>Betabaculovirus</taxon>
        <taxon>Betabaculovirus maphaseoli</taxon>
    </lineage>
</organism>
<accession>A0AAE7MLD9</accession>
<dbReference type="EMBL" id="MT844067">
    <property type="protein sequence ID" value="QOD39994.1"/>
    <property type="molecule type" value="Genomic_DNA"/>
</dbReference>
<dbReference type="RefSeq" id="YP_010800749.1">
    <property type="nucleotide sequence ID" value="NC_076905.1"/>
</dbReference>
<dbReference type="InterPro" id="IPR008929">
    <property type="entry name" value="Chondroitin_lyas"/>
</dbReference>
<dbReference type="SUPFAM" id="SSF48230">
    <property type="entry name" value="Chondroitin AC/alginate lyase"/>
    <property type="match status" value="1"/>
</dbReference>
<dbReference type="Gene3D" id="1.50.10.100">
    <property type="entry name" value="Chondroitin AC/alginate lyase"/>
    <property type="match status" value="1"/>
</dbReference>
<feature type="domain" description="Baculovirus ODV-E66 C-terminal" evidence="3">
    <location>
        <begin position="342"/>
        <end position="729"/>
    </location>
</feature>
<evidence type="ECO:0000256" key="2">
    <source>
        <dbReference type="SAM" id="Phobius"/>
    </source>
</evidence>
<evidence type="ECO:0000256" key="1">
    <source>
        <dbReference type="SAM" id="MobiDB-lite"/>
    </source>
</evidence>
<dbReference type="InterPro" id="IPR043082">
    <property type="entry name" value="Baculo_ODV-E66_core"/>
</dbReference>
<evidence type="ECO:0000313" key="5">
    <source>
        <dbReference type="Proteomes" id="UP000829694"/>
    </source>
</evidence>
<dbReference type="Gene3D" id="2.70.98.100">
    <property type="entry name" value="Baculovirus E66 occlusion-derived virus envelope protein, domain 2"/>
    <property type="match status" value="1"/>
</dbReference>
<dbReference type="Gene3D" id="2.60.40.4340">
    <property type="match status" value="1"/>
</dbReference>